<protein>
    <submittedName>
        <fullName evidence="2">Uncharacterized protein</fullName>
    </submittedName>
</protein>
<feature type="transmembrane region" description="Helical" evidence="1">
    <location>
        <begin position="20"/>
        <end position="42"/>
    </location>
</feature>
<comment type="caution">
    <text evidence="2">The sequence shown here is derived from an EMBL/GenBank/DDBJ whole genome shotgun (WGS) entry which is preliminary data.</text>
</comment>
<gene>
    <name evidence="2" type="ORF">GCM10010319_08690</name>
</gene>
<proteinExistence type="predicted"/>
<keyword evidence="1" id="KW-1133">Transmembrane helix</keyword>
<sequence>MVSEPFSSCASGAILYEVTGAVLSPVASVFAAAATSMLRAAAPMSPRRIFRLPGAFRLPGVHPAAWWVPHARRLRRALFPNPAPSRSI</sequence>
<dbReference type="Proteomes" id="UP001500063">
    <property type="component" value="Unassembled WGS sequence"/>
</dbReference>
<evidence type="ECO:0000256" key="1">
    <source>
        <dbReference type="SAM" id="Phobius"/>
    </source>
</evidence>
<accession>A0ABN0WEX2</accession>
<dbReference type="EMBL" id="BAAABW010000004">
    <property type="protein sequence ID" value="GAA0335002.1"/>
    <property type="molecule type" value="Genomic_DNA"/>
</dbReference>
<evidence type="ECO:0000313" key="3">
    <source>
        <dbReference type="Proteomes" id="UP001500063"/>
    </source>
</evidence>
<keyword evidence="1" id="KW-0812">Transmembrane</keyword>
<keyword evidence="3" id="KW-1185">Reference proteome</keyword>
<evidence type="ECO:0000313" key="2">
    <source>
        <dbReference type="EMBL" id="GAA0335002.1"/>
    </source>
</evidence>
<reference evidence="2 3" key="1">
    <citation type="journal article" date="2019" name="Int. J. Syst. Evol. Microbiol.">
        <title>The Global Catalogue of Microorganisms (GCM) 10K type strain sequencing project: providing services to taxonomists for standard genome sequencing and annotation.</title>
        <authorList>
            <consortium name="The Broad Institute Genomics Platform"/>
            <consortium name="The Broad Institute Genome Sequencing Center for Infectious Disease"/>
            <person name="Wu L."/>
            <person name="Ma J."/>
        </authorList>
    </citation>
    <scope>NUCLEOTIDE SEQUENCE [LARGE SCALE GENOMIC DNA]</scope>
    <source>
        <strain evidence="2 3">JCM 4565</strain>
    </source>
</reference>
<organism evidence="2 3">
    <name type="scientific">Streptomyces blastmyceticus</name>
    <dbReference type="NCBI Taxonomy" id="68180"/>
    <lineage>
        <taxon>Bacteria</taxon>
        <taxon>Bacillati</taxon>
        <taxon>Actinomycetota</taxon>
        <taxon>Actinomycetes</taxon>
        <taxon>Kitasatosporales</taxon>
        <taxon>Streptomycetaceae</taxon>
        <taxon>Streptomyces</taxon>
    </lineage>
</organism>
<name>A0ABN0WEX2_9ACTN</name>
<keyword evidence="1" id="KW-0472">Membrane</keyword>